<accession>A0A371HIZ5</accession>
<evidence type="ECO:0000313" key="2">
    <source>
        <dbReference type="Proteomes" id="UP000257109"/>
    </source>
</evidence>
<gene>
    <name evidence="1" type="ORF">CR513_13733</name>
</gene>
<organism evidence="1 2">
    <name type="scientific">Mucuna pruriens</name>
    <name type="common">Velvet bean</name>
    <name type="synonym">Dolichos pruriens</name>
    <dbReference type="NCBI Taxonomy" id="157652"/>
    <lineage>
        <taxon>Eukaryota</taxon>
        <taxon>Viridiplantae</taxon>
        <taxon>Streptophyta</taxon>
        <taxon>Embryophyta</taxon>
        <taxon>Tracheophyta</taxon>
        <taxon>Spermatophyta</taxon>
        <taxon>Magnoliopsida</taxon>
        <taxon>eudicotyledons</taxon>
        <taxon>Gunneridae</taxon>
        <taxon>Pentapetalae</taxon>
        <taxon>rosids</taxon>
        <taxon>fabids</taxon>
        <taxon>Fabales</taxon>
        <taxon>Fabaceae</taxon>
        <taxon>Papilionoideae</taxon>
        <taxon>50 kb inversion clade</taxon>
        <taxon>NPAAA clade</taxon>
        <taxon>indigoferoid/millettioid clade</taxon>
        <taxon>Phaseoleae</taxon>
        <taxon>Mucuna</taxon>
    </lineage>
</organism>
<dbReference type="AlphaFoldDB" id="A0A371HIZ5"/>
<protein>
    <submittedName>
        <fullName evidence="1">Uncharacterized protein</fullName>
    </submittedName>
</protein>
<dbReference type="Proteomes" id="UP000257109">
    <property type="component" value="Unassembled WGS sequence"/>
</dbReference>
<dbReference type="EMBL" id="QJKJ01002463">
    <property type="protein sequence ID" value="RDY02768.1"/>
    <property type="molecule type" value="Genomic_DNA"/>
</dbReference>
<comment type="caution">
    <text evidence="1">The sequence shown here is derived from an EMBL/GenBank/DDBJ whole genome shotgun (WGS) entry which is preliminary data.</text>
</comment>
<feature type="non-terminal residue" evidence="1">
    <location>
        <position position="1"/>
    </location>
</feature>
<keyword evidence="2" id="KW-1185">Reference proteome</keyword>
<evidence type="ECO:0000313" key="1">
    <source>
        <dbReference type="EMBL" id="RDY02768.1"/>
    </source>
</evidence>
<dbReference type="OrthoDB" id="1721106at2759"/>
<reference evidence="1" key="1">
    <citation type="submission" date="2018-05" db="EMBL/GenBank/DDBJ databases">
        <title>Draft genome of Mucuna pruriens seed.</title>
        <authorList>
            <person name="Nnadi N.E."/>
            <person name="Vos R."/>
            <person name="Hasami M.H."/>
            <person name="Devisetty U.K."/>
            <person name="Aguiy J.C."/>
        </authorList>
    </citation>
    <scope>NUCLEOTIDE SEQUENCE [LARGE SCALE GENOMIC DNA]</scope>
    <source>
        <strain evidence="1">JCA_2017</strain>
    </source>
</reference>
<name>A0A371HIZ5_MUCPR</name>
<proteinExistence type="predicted"/>
<sequence length="67" mass="7398">MTPYEALYGRRCRTTLCWLELGESLIGPKVVQHTTGRGCHNGSHGMVGGEVVLKREGREDLNGARED</sequence>